<accession>A0A317MXR7</accession>
<comment type="function">
    <text evidence="1 6">Assembles around the rod to form the L-ring and probably protects the motor/basal body from shearing forces during rotation.</text>
</comment>
<dbReference type="GO" id="GO:0005198">
    <property type="term" value="F:structural molecule activity"/>
    <property type="evidence" value="ECO:0007669"/>
    <property type="project" value="InterPro"/>
</dbReference>
<keyword evidence="4 6" id="KW-0732">Signal</keyword>
<dbReference type="AlphaFoldDB" id="A0A317MXR7"/>
<evidence type="ECO:0000313" key="8">
    <source>
        <dbReference type="Proteomes" id="UP000246569"/>
    </source>
</evidence>
<feature type="chain" id="PRO_5016471722" description="Flagellar P-ring protein" evidence="6">
    <location>
        <begin position="26"/>
        <end position="371"/>
    </location>
</feature>
<dbReference type="EMBL" id="QGTJ01000003">
    <property type="protein sequence ID" value="PWV63314.1"/>
    <property type="molecule type" value="Genomic_DNA"/>
</dbReference>
<dbReference type="GO" id="GO:0030288">
    <property type="term" value="C:outer membrane-bounded periplasmic space"/>
    <property type="evidence" value="ECO:0007669"/>
    <property type="project" value="InterPro"/>
</dbReference>
<dbReference type="OrthoDB" id="9786431at2"/>
<evidence type="ECO:0000256" key="2">
    <source>
        <dbReference type="ARBA" id="ARBA00004117"/>
    </source>
</evidence>
<dbReference type="GO" id="GO:0009428">
    <property type="term" value="C:bacterial-type flagellum basal body, distal rod, P ring"/>
    <property type="evidence" value="ECO:0007669"/>
    <property type="project" value="InterPro"/>
</dbReference>
<keyword evidence="5 6" id="KW-0975">Bacterial flagellum</keyword>
<dbReference type="HAMAP" id="MF_00416">
    <property type="entry name" value="FlgI"/>
    <property type="match status" value="1"/>
</dbReference>
<comment type="subcellular location">
    <subcellularLocation>
        <location evidence="2 6">Bacterial flagellum basal body</location>
    </subcellularLocation>
</comment>
<dbReference type="Proteomes" id="UP000246569">
    <property type="component" value="Unassembled WGS sequence"/>
</dbReference>
<comment type="similarity">
    <text evidence="3 6">Belongs to the FlgI family.</text>
</comment>
<keyword evidence="7" id="KW-0282">Flagellum</keyword>
<proteinExistence type="inferred from homology"/>
<name>A0A317MXR7_9GAMM</name>
<sequence precursor="true">MNRAPKLLKPLLIALALGLSGPAAADRVKDLATVGGVRSNQLVGYGLVVGLAGTGDQTSQTPFTVQSMRNMLTGLGVVLPANINLQLKNVAAVSVHADLPAFAKPGQTIDITVSSLGNAKSLRGGSLLLTPLRGADGEVYAMAQGNVVVGGLGVEGEGSSITVNVPSAGRIANGATVERAVPDALSTGNGALTLNLHQPDFTTAERLAQAINRKLGGQFASALDAATVQIEGPRDPRSRVPFIAELENIDVKPAEGAAKVIINSRTGTVVVGNNVRLFPAAVTHGKMTVTISADPVVSQPNALSNGQTVVVPRQNIDVKEEKRPMFLFNPGTKLEDIVRAVNQVGASPSDLAAILEALKAAGALRAELIVI</sequence>
<protein>
    <recommendedName>
        <fullName evidence="6">Flagellar P-ring protein</fullName>
    </recommendedName>
    <alternativeName>
        <fullName evidence="6">Basal body P-ring protein</fullName>
    </alternativeName>
</protein>
<dbReference type="InterPro" id="IPR001782">
    <property type="entry name" value="Flag_FlgI"/>
</dbReference>
<evidence type="ECO:0000256" key="3">
    <source>
        <dbReference type="ARBA" id="ARBA00008994"/>
    </source>
</evidence>
<evidence type="ECO:0000256" key="6">
    <source>
        <dbReference type="HAMAP-Rule" id="MF_00416"/>
    </source>
</evidence>
<feature type="signal peptide" evidence="6">
    <location>
        <begin position="1"/>
        <end position="25"/>
    </location>
</feature>
<reference evidence="7 8" key="1">
    <citation type="submission" date="2018-05" db="EMBL/GenBank/DDBJ databases">
        <title>Genomic Encyclopedia of Type Strains, Phase IV (KMG-IV): sequencing the most valuable type-strain genomes for metagenomic binning, comparative biology and taxonomic classification.</title>
        <authorList>
            <person name="Goeker M."/>
        </authorList>
    </citation>
    <scope>NUCLEOTIDE SEQUENCE [LARGE SCALE GENOMIC DNA]</scope>
    <source>
        <strain evidence="7 8">DSM 23606</strain>
    </source>
</reference>
<dbReference type="Pfam" id="PF02119">
    <property type="entry name" value="FlgI"/>
    <property type="match status" value="1"/>
</dbReference>
<dbReference type="GO" id="GO:0071973">
    <property type="term" value="P:bacterial-type flagellum-dependent cell motility"/>
    <property type="evidence" value="ECO:0007669"/>
    <property type="project" value="InterPro"/>
</dbReference>
<comment type="subunit">
    <text evidence="6">The basal body constitutes a major portion of the flagellar organelle and consists of four rings (L,P,S, and M) mounted on a central rod.</text>
</comment>
<evidence type="ECO:0000256" key="5">
    <source>
        <dbReference type="ARBA" id="ARBA00023143"/>
    </source>
</evidence>
<gene>
    <name evidence="6" type="primary">flgI</name>
    <name evidence="7" type="ORF">C7443_103239</name>
</gene>
<comment type="caution">
    <text evidence="7">The sequence shown here is derived from an EMBL/GenBank/DDBJ whole genome shotgun (WGS) entry which is preliminary data.</text>
</comment>
<dbReference type="PANTHER" id="PTHR30381">
    <property type="entry name" value="FLAGELLAR P-RING PERIPLASMIC PROTEIN FLGI"/>
    <property type="match status" value="1"/>
</dbReference>
<evidence type="ECO:0000256" key="1">
    <source>
        <dbReference type="ARBA" id="ARBA00002591"/>
    </source>
</evidence>
<evidence type="ECO:0000313" key="7">
    <source>
        <dbReference type="EMBL" id="PWV63314.1"/>
    </source>
</evidence>
<keyword evidence="8" id="KW-1185">Reference proteome</keyword>
<dbReference type="PANTHER" id="PTHR30381:SF0">
    <property type="entry name" value="FLAGELLAR P-RING PROTEIN"/>
    <property type="match status" value="1"/>
</dbReference>
<dbReference type="RefSeq" id="WP_110017817.1">
    <property type="nucleotide sequence ID" value="NZ_QGTJ01000003.1"/>
</dbReference>
<organism evidence="7 8">
    <name type="scientific">Plasticicumulans acidivorans</name>
    <dbReference type="NCBI Taxonomy" id="886464"/>
    <lineage>
        <taxon>Bacteria</taxon>
        <taxon>Pseudomonadati</taxon>
        <taxon>Pseudomonadota</taxon>
        <taxon>Gammaproteobacteria</taxon>
        <taxon>Candidatus Competibacteraceae</taxon>
        <taxon>Plasticicumulans</taxon>
    </lineage>
</organism>
<dbReference type="NCBIfam" id="NF003676">
    <property type="entry name" value="PRK05303.1"/>
    <property type="match status" value="1"/>
</dbReference>
<dbReference type="PRINTS" id="PR01010">
    <property type="entry name" value="FLGPRINGFLGI"/>
</dbReference>
<evidence type="ECO:0000256" key="4">
    <source>
        <dbReference type="ARBA" id="ARBA00022729"/>
    </source>
</evidence>
<keyword evidence="7" id="KW-0969">Cilium</keyword>
<keyword evidence="7" id="KW-0966">Cell projection</keyword>